<dbReference type="SUPFAM" id="SSF53271">
    <property type="entry name" value="PRTase-like"/>
    <property type="match status" value="1"/>
</dbReference>
<dbReference type="InterPro" id="IPR036412">
    <property type="entry name" value="HAD-like_sf"/>
</dbReference>
<dbReference type="Proteomes" id="UP000660729">
    <property type="component" value="Unassembled WGS sequence"/>
</dbReference>
<dbReference type="InterPro" id="IPR050582">
    <property type="entry name" value="HAD-like_SerB"/>
</dbReference>
<dbReference type="AlphaFoldDB" id="A0A8H6RVV4"/>
<evidence type="ECO:0000313" key="2">
    <source>
        <dbReference type="EMBL" id="KAF7198348.1"/>
    </source>
</evidence>
<proteinExistence type="predicted"/>
<dbReference type="EMBL" id="JABCIY010000001">
    <property type="protein sequence ID" value="KAF7198348.1"/>
    <property type="molecule type" value="Genomic_DNA"/>
</dbReference>
<accession>A0A8H6RVV4</accession>
<dbReference type="InterPro" id="IPR000836">
    <property type="entry name" value="PRTase_dom"/>
</dbReference>
<dbReference type="PANTHER" id="PTHR43344:SF20">
    <property type="entry name" value="URACIL PHOSPHORIBOSYLTRANSFERASE"/>
    <property type="match status" value="1"/>
</dbReference>
<dbReference type="OrthoDB" id="5416609at2759"/>
<dbReference type="SUPFAM" id="SSF52540">
    <property type="entry name" value="P-loop containing nucleoside triphosphate hydrolases"/>
    <property type="match status" value="1"/>
</dbReference>
<dbReference type="Gene3D" id="3.40.50.300">
    <property type="entry name" value="P-loop containing nucleotide triphosphate hydrolases"/>
    <property type="match status" value="1"/>
</dbReference>
<dbReference type="Pfam" id="PF14681">
    <property type="entry name" value="UPRTase"/>
    <property type="match status" value="1"/>
</dbReference>
<dbReference type="SUPFAM" id="SSF56784">
    <property type="entry name" value="HAD-like"/>
    <property type="match status" value="1"/>
</dbReference>
<name>A0A8H6RVV4_9PEZI</name>
<feature type="domain" description="Phosphoribosyltransferase" evidence="1">
    <location>
        <begin position="461"/>
        <end position="658"/>
    </location>
</feature>
<dbReference type="GO" id="GO:0005737">
    <property type="term" value="C:cytoplasm"/>
    <property type="evidence" value="ECO:0007669"/>
    <property type="project" value="TreeGrafter"/>
</dbReference>
<dbReference type="Pfam" id="PF12710">
    <property type="entry name" value="HAD"/>
    <property type="match status" value="1"/>
</dbReference>
<dbReference type="Gene3D" id="3.40.50.1000">
    <property type="entry name" value="HAD superfamily/HAD-like"/>
    <property type="match status" value="1"/>
</dbReference>
<dbReference type="GO" id="GO:0036424">
    <property type="term" value="F:L-phosphoserine phosphatase activity"/>
    <property type="evidence" value="ECO:0007669"/>
    <property type="project" value="TreeGrafter"/>
</dbReference>
<reference evidence="2" key="1">
    <citation type="submission" date="2020-04" db="EMBL/GenBank/DDBJ databases">
        <title>Draft genome resource of the tomato pathogen Pseudocercospora fuligena.</title>
        <authorList>
            <person name="Zaccaron A."/>
        </authorList>
    </citation>
    <scope>NUCLEOTIDE SEQUENCE</scope>
    <source>
        <strain evidence="2">PF001</strain>
    </source>
</reference>
<keyword evidence="3" id="KW-1185">Reference proteome</keyword>
<dbReference type="InterPro" id="IPR023214">
    <property type="entry name" value="HAD_sf"/>
</dbReference>
<comment type="caution">
    <text evidence="2">The sequence shown here is derived from an EMBL/GenBank/DDBJ whole genome shotgun (WGS) entry which is preliminary data.</text>
</comment>
<organism evidence="2 3">
    <name type="scientific">Pseudocercospora fuligena</name>
    <dbReference type="NCBI Taxonomy" id="685502"/>
    <lineage>
        <taxon>Eukaryota</taxon>
        <taxon>Fungi</taxon>
        <taxon>Dikarya</taxon>
        <taxon>Ascomycota</taxon>
        <taxon>Pezizomycotina</taxon>
        <taxon>Dothideomycetes</taxon>
        <taxon>Dothideomycetidae</taxon>
        <taxon>Mycosphaerellales</taxon>
        <taxon>Mycosphaerellaceae</taxon>
        <taxon>Pseudocercospora</taxon>
    </lineage>
</organism>
<sequence length="662" mass="73545">MSDYEPIIVGIYGVSGAGKTHLMNRVLKQEFGNSCLYYDGSEVIKKAIGSDISTFNELSTKEKEDVREQAIRQIYETCRVSRKPGIVTGHLTLWNFKRSHPEDVFTKVDFEVYSCIFYLDPSAATIFSQVKNDISKIRQALTIEGIQQHKDQELAKLQELCYEYGVLHARINRDAVSDNQILLTMAILLRNLDSLRTEERNAGKACNVLDEIVSAQGPQVKNMVVIDGDKTLAPHDSGDMFWQHFPERQDPLKKLFGSQMRYSYQAWRQASLLYETEVTSEKFEQVCDAVADQISLYPQMESLLKDIISSQDTGAVVVTCGLRRIWEKVLEKVGLFEHVKVIGAGRVDNGYVVSGETKSDIVMYLQSNHDMKVCAIGDSKLDLGMLREADSGVVIVGSPEIRSKSMSEHLCCCGGMEGLFGKTYQVTLPQEVSTLRQNALPRITLEAVSKQKWSINLHHATNKTAAKLLMTPMRNANVSGRALQEAHRQVGHYLAIEYLAELIGLESFDIPHVQSITTAGHRLAREARTVIVALMRGGEPMAFGVNDAFPLASFLHASSPEDLKPEKLKERDTIILVDSVINSGKSIAEFVNNLRKHRIAARIVVVAGVVQQESVAENGTLSKALSGFGVLDVVALRQSANKYTGVRGTDTGNRLFNTTNLD</sequence>
<dbReference type="InterPro" id="IPR027417">
    <property type="entry name" value="P-loop_NTPase"/>
</dbReference>
<dbReference type="PANTHER" id="PTHR43344">
    <property type="entry name" value="PHOSPHOSERINE PHOSPHATASE"/>
    <property type="match status" value="1"/>
</dbReference>
<dbReference type="CDD" id="cd06223">
    <property type="entry name" value="PRTases_typeI"/>
    <property type="match status" value="1"/>
</dbReference>
<evidence type="ECO:0000259" key="1">
    <source>
        <dbReference type="Pfam" id="PF14681"/>
    </source>
</evidence>
<dbReference type="Pfam" id="PF13207">
    <property type="entry name" value="AAA_17"/>
    <property type="match status" value="1"/>
</dbReference>
<dbReference type="GO" id="GO:0006564">
    <property type="term" value="P:L-serine biosynthetic process"/>
    <property type="evidence" value="ECO:0007669"/>
    <property type="project" value="TreeGrafter"/>
</dbReference>
<dbReference type="GO" id="GO:0000287">
    <property type="term" value="F:magnesium ion binding"/>
    <property type="evidence" value="ECO:0007669"/>
    <property type="project" value="TreeGrafter"/>
</dbReference>
<evidence type="ECO:0000313" key="3">
    <source>
        <dbReference type="Proteomes" id="UP000660729"/>
    </source>
</evidence>
<dbReference type="Gene3D" id="3.40.50.2020">
    <property type="match status" value="1"/>
</dbReference>
<gene>
    <name evidence="2" type="ORF">HII31_00087</name>
</gene>
<dbReference type="InterPro" id="IPR029057">
    <property type="entry name" value="PRTase-like"/>
</dbReference>
<protein>
    <recommendedName>
        <fullName evidence="1">Phosphoribosyltransferase domain-containing protein</fullName>
    </recommendedName>
</protein>